<name>A0A4Q1D547_9BACT</name>
<dbReference type="SUPFAM" id="SSF56935">
    <property type="entry name" value="Porins"/>
    <property type="match status" value="1"/>
</dbReference>
<keyword evidence="19" id="KW-1185">Reference proteome</keyword>
<keyword evidence="12 18" id="KW-0675">Receptor</keyword>
<dbReference type="Pfam" id="PF13715">
    <property type="entry name" value="CarbopepD_reg_2"/>
    <property type="match status" value="1"/>
</dbReference>
<dbReference type="Pfam" id="PF07715">
    <property type="entry name" value="Plug"/>
    <property type="match status" value="1"/>
</dbReference>
<evidence type="ECO:0000259" key="16">
    <source>
        <dbReference type="Pfam" id="PF00593"/>
    </source>
</evidence>
<comment type="caution">
    <text evidence="18">The sequence shown here is derived from an EMBL/GenBank/DDBJ whole genome shotgun (WGS) entry which is preliminary data.</text>
</comment>
<feature type="domain" description="TonB-dependent receptor plug" evidence="17">
    <location>
        <begin position="145"/>
        <end position="239"/>
    </location>
</feature>
<evidence type="ECO:0000259" key="17">
    <source>
        <dbReference type="Pfam" id="PF07715"/>
    </source>
</evidence>
<evidence type="ECO:0000256" key="7">
    <source>
        <dbReference type="ARBA" id="ARBA00022729"/>
    </source>
</evidence>
<dbReference type="InterPro" id="IPR039426">
    <property type="entry name" value="TonB-dep_rcpt-like"/>
</dbReference>
<keyword evidence="13 14" id="KW-0998">Cell outer membrane</keyword>
<dbReference type="PANTHER" id="PTHR32552:SF68">
    <property type="entry name" value="FERRICHROME OUTER MEMBRANE TRANSPORTER_PHAGE RECEPTOR"/>
    <property type="match status" value="1"/>
</dbReference>
<dbReference type="Gene3D" id="2.40.170.20">
    <property type="entry name" value="TonB-dependent receptor, beta-barrel domain"/>
    <property type="match status" value="1"/>
</dbReference>
<dbReference type="CDD" id="cd01347">
    <property type="entry name" value="ligand_gated_channel"/>
    <property type="match status" value="1"/>
</dbReference>
<evidence type="ECO:0000256" key="15">
    <source>
        <dbReference type="RuleBase" id="RU003357"/>
    </source>
</evidence>
<dbReference type="RefSeq" id="WP_129003786.1">
    <property type="nucleotide sequence ID" value="NZ_SDHZ01000002.1"/>
</dbReference>
<evidence type="ECO:0000256" key="2">
    <source>
        <dbReference type="ARBA" id="ARBA00009810"/>
    </source>
</evidence>
<dbReference type="GO" id="GO:0015891">
    <property type="term" value="P:siderophore transport"/>
    <property type="evidence" value="ECO:0007669"/>
    <property type="project" value="InterPro"/>
</dbReference>
<keyword evidence="8" id="KW-0408">Iron</keyword>
<dbReference type="InterPro" id="IPR000531">
    <property type="entry name" value="Beta-barrel_TonB"/>
</dbReference>
<dbReference type="EMBL" id="SDHZ01000002">
    <property type="protein sequence ID" value="RXK82953.1"/>
    <property type="molecule type" value="Genomic_DNA"/>
</dbReference>
<dbReference type="GO" id="GO:0015344">
    <property type="term" value="F:siderophore uptake transmembrane transporter activity"/>
    <property type="evidence" value="ECO:0007669"/>
    <property type="project" value="TreeGrafter"/>
</dbReference>
<dbReference type="Gene3D" id="2.170.130.10">
    <property type="entry name" value="TonB-dependent receptor, plug domain"/>
    <property type="match status" value="1"/>
</dbReference>
<evidence type="ECO:0000313" key="19">
    <source>
        <dbReference type="Proteomes" id="UP000290545"/>
    </source>
</evidence>
<dbReference type="OrthoDB" id="9775095at2"/>
<evidence type="ECO:0000256" key="13">
    <source>
        <dbReference type="ARBA" id="ARBA00023237"/>
    </source>
</evidence>
<evidence type="ECO:0000256" key="6">
    <source>
        <dbReference type="ARBA" id="ARBA00022692"/>
    </source>
</evidence>
<dbReference type="InterPro" id="IPR012910">
    <property type="entry name" value="Plug_dom"/>
</dbReference>
<organism evidence="18 19">
    <name type="scientific">Filimonas effusa</name>
    <dbReference type="NCBI Taxonomy" id="2508721"/>
    <lineage>
        <taxon>Bacteria</taxon>
        <taxon>Pseudomonadati</taxon>
        <taxon>Bacteroidota</taxon>
        <taxon>Chitinophagia</taxon>
        <taxon>Chitinophagales</taxon>
        <taxon>Chitinophagaceae</taxon>
        <taxon>Filimonas</taxon>
    </lineage>
</organism>
<evidence type="ECO:0000256" key="3">
    <source>
        <dbReference type="ARBA" id="ARBA00022448"/>
    </source>
</evidence>
<evidence type="ECO:0000256" key="9">
    <source>
        <dbReference type="ARBA" id="ARBA00023065"/>
    </source>
</evidence>
<dbReference type="AlphaFoldDB" id="A0A4Q1D547"/>
<evidence type="ECO:0000313" key="18">
    <source>
        <dbReference type="EMBL" id="RXK82953.1"/>
    </source>
</evidence>
<dbReference type="InterPro" id="IPR008969">
    <property type="entry name" value="CarboxyPept-like_regulatory"/>
</dbReference>
<dbReference type="NCBIfam" id="TIGR01783">
    <property type="entry name" value="TonB-siderophor"/>
    <property type="match status" value="1"/>
</dbReference>
<protein>
    <submittedName>
        <fullName evidence="18">TonB-dependent siderophore receptor</fullName>
    </submittedName>
</protein>
<keyword evidence="11 14" id="KW-0472">Membrane</keyword>
<keyword evidence="5" id="KW-0410">Iron transport</keyword>
<comment type="subcellular location">
    <subcellularLocation>
        <location evidence="1 14">Cell outer membrane</location>
        <topology evidence="1 14">Multi-pass membrane protein</topology>
    </subcellularLocation>
</comment>
<keyword evidence="9" id="KW-0406">Ion transport</keyword>
<evidence type="ECO:0000256" key="8">
    <source>
        <dbReference type="ARBA" id="ARBA00023004"/>
    </source>
</evidence>
<evidence type="ECO:0000256" key="12">
    <source>
        <dbReference type="ARBA" id="ARBA00023170"/>
    </source>
</evidence>
<keyword evidence="10 15" id="KW-0798">TonB box</keyword>
<comment type="similarity">
    <text evidence="2 14 15">Belongs to the TonB-dependent receptor family.</text>
</comment>
<evidence type="ECO:0000256" key="11">
    <source>
        <dbReference type="ARBA" id="ARBA00023136"/>
    </source>
</evidence>
<sequence>MKSLVQGLRLFASLFVFVLLCCTLQAQDRVTGVIKGSVRTADGKPAENINILLKGTRKTAITDAAGNFEIKHVAAGAYELEAVAVGLTTVSVKAVLAGDGVLELPSLVLAESEVQLEQVVVSTAAAKFAKKQSDYVARMPLANLENPQVYTVVPKELLQEQVVVDFMSALQAAPGVNNITLGLGSGGVGLAMRMRGFSGANAAGAIRNGMSTNWVSLSDPVNLERIEVIKGPSATLFGSTLTTYGGLVNRITKKPGELTKGEISYSGGSRGLSRLTGDFNTALNKEKTMLFRVNGAYHRERSFQDFGLAKSTVLAPSFTYLVNDRLTLDFDFEFYNSRRNATYVGFASTTAAKSFDDLNWNFKYSYTTDELLSEARIFNAYAKATYKLSDSWSSQTAYSYASTDNAANYLFLLINPTGDSVSRRIMNIPSNFGISQFQQNFVGDFKIGQLRNRLLIGLDYVDLTSSDRRATVNPFDKVKLNETGPNISMAKYQQVLAGLNYSQYKRHLQTYSAYVSDVINITDRLLAMASLRIDYYDNEFDDYDQTAASPKLGLVYQVVKDKVSVFGNYMNGFTNVAPGTTSADPTAKTDFKPEHANQLEGGVKLELLKGKLSGTLSYYDIKVDNKVRPDPANPTYSLQDGTQSSKGFEADVIANPFPGMHMIFGYGYNESKYTKAAAAVDGKRPYSTPANVANVWISYKFMQGAVRGLGLGCGGNTVSDSYLNDANSFTVPGYTKFDATVFYEQSKYRLALKLNNVTNEQYWTADFWAAPQPKRQFIVNMTYKF</sequence>
<keyword evidence="7" id="KW-0732">Signal</keyword>
<proteinExistence type="inferred from homology"/>
<feature type="domain" description="TonB-dependent receptor-like beta-barrel" evidence="16">
    <location>
        <begin position="323"/>
        <end position="757"/>
    </location>
</feature>
<evidence type="ECO:0000256" key="14">
    <source>
        <dbReference type="PROSITE-ProRule" id="PRU01360"/>
    </source>
</evidence>
<dbReference type="PROSITE" id="PS52016">
    <property type="entry name" value="TONB_DEPENDENT_REC_3"/>
    <property type="match status" value="1"/>
</dbReference>
<dbReference type="InterPro" id="IPR036942">
    <property type="entry name" value="Beta-barrel_TonB_sf"/>
</dbReference>
<keyword evidence="3 14" id="KW-0813">Transport</keyword>
<dbReference type="Proteomes" id="UP000290545">
    <property type="component" value="Unassembled WGS sequence"/>
</dbReference>
<dbReference type="GO" id="GO:0038023">
    <property type="term" value="F:signaling receptor activity"/>
    <property type="evidence" value="ECO:0007669"/>
    <property type="project" value="InterPro"/>
</dbReference>
<dbReference type="InterPro" id="IPR037066">
    <property type="entry name" value="Plug_dom_sf"/>
</dbReference>
<dbReference type="Gene3D" id="2.60.40.1120">
    <property type="entry name" value="Carboxypeptidase-like, regulatory domain"/>
    <property type="match status" value="1"/>
</dbReference>
<evidence type="ECO:0000256" key="4">
    <source>
        <dbReference type="ARBA" id="ARBA00022452"/>
    </source>
</evidence>
<accession>A0A4Q1D547</accession>
<keyword evidence="4 14" id="KW-1134">Transmembrane beta strand</keyword>
<dbReference type="SUPFAM" id="SSF49464">
    <property type="entry name" value="Carboxypeptidase regulatory domain-like"/>
    <property type="match status" value="1"/>
</dbReference>
<dbReference type="Pfam" id="PF00593">
    <property type="entry name" value="TonB_dep_Rec_b-barrel"/>
    <property type="match status" value="1"/>
</dbReference>
<dbReference type="InterPro" id="IPR010105">
    <property type="entry name" value="TonB_sidphr_rcpt"/>
</dbReference>
<evidence type="ECO:0000256" key="10">
    <source>
        <dbReference type="ARBA" id="ARBA00023077"/>
    </source>
</evidence>
<keyword evidence="6 14" id="KW-0812">Transmembrane</keyword>
<dbReference type="PANTHER" id="PTHR32552">
    <property type="entry name" value="FERRICHROME IRON RECEPTOR-RELATED"/>
    <property type="match status" value="1"/>
</dbReference>
<evidence type="ECO:0000256" key="5">
    <source>
        <dbReference type="ARBA" id="ARBA00022496"/>
    </source>
</evidence>
<reference evidence="18 19" key="1">
    <citation type="submission" date="2019-01" db="EMBL/GenBank/DDBJ databases">
        <title>Filimonas sp. strain TTM-71.</title>
        <authorList>
            <person name="Chen W.-M."/>
        </authorList>
    </citation>
    <scope>NUCLEOTIDE SEQUENCE [LARGE SCALE GENOMIC DNA]</scope>
    <source>
        <strain evidence="18 19">TTM-71</strain>
    </source>
</reference>
<gene>
    <name evidence="18" type="ORF">ESB13_12560</name>
</gene>
<evidence type="ECO:0000256" key="1">
    <source>
        <dbReference type="ARBA" id="ARBA00004571"/>
    </source>
</evidence>
<dbReference type="GO" id="GO:0009279">
    <property type="term" value="C:cell outer membrane"/>
    <property type="evidence" value="ECO:0007669"/>
    <property type="project" value="UniProtKB-SubCell"/>
</dbReference>